<evidence type="ECO:0000256" key="4">
    <source>
        <dbReference type="PROSITE-ProRule" id="PRU00335"/>
    </source>
</evidence>
<dbReference type="STRING" id="948102.BKG76_20795"/>
<keyword evidence="1" id="KW-0805">Transcription regulation</keyword>
<dbReference type="InterPro" id="IPR009057">
    <property type="entry name" value="Homeodomain-like_sf"/>
</dbReference>
<dbReference type="GO" id="GO:0003700">
    <property type="term" value="F:DNA-binding transcription factor activity"/>
    <property type="evidence" value="ECO:0007669"/>
    <property type="project" value="TreeGrafter"/>
</dbReference>
<evidence type="ECO:0000313" key="6">
    <source>
        <dbReference type="EMBL" id="OHU18944.1"/>
    </source>
</evidence>
<evidence type="ECO:0000259" key="5">
    <source>
        <dbReference type="PROSITE" id="PS50977"/>
    </source>
</evidence>
<dbReference type="Gene3D" id="1.10.357.10">
    <property type="entry name" value="Tetracycline Repressor, domain 2"/>
    <property type="match status" value="1"/>
</dbReference>
<gene>
    <name evidence="6" type="ORF">BKG76_20795</name>
</gene>
<dbReference type="PANTHER" id="PTHR30055:SF234">
    <property type="entry name" value="HTH-TYPE TRANSCRIPTIONAL REGULATOR BETI"/>
    <property type="match status" value="1"/>
</dbReference>
<dbReference type="EMBL" id="MLIK01000024">
    <property type="protein sequence ID" value="OHU18944.1"/>
    <property type="molecule type" value="Genomic_DNA"/>
</dbReference>
<evidence type="ECO:0000256" key="1">
    <source>
        <dbReference type="ARBA" id="ARBA00023015"/>
    </source>
</evidence>
<dbReference type="Proteomes" id="UP000179616">
    <property type="component" value="Unassembled WGS sequence"/>
</dbReference>
<dbReference type="InterPro" id="IPR050109">
    <property type="entry name" value="HTH-type_TetR-like_transc_reg"/>
</dbReference>
<name>A0A1S1L351_9MYCO</name>
<protein>
    <submittedName>
        <fullName evidence="6">TetR family transcriptional regulator</fullName>
    </submittedName>
</protein>
<dbReference type="SUPFAM" id="SSF46689">
    <property type="entry name" value="Homeodomain-like"/>
    <property type="match status" value="1"/>
</dbReference>
<dbReference type="PANTHER" id="PTHR30055">
    <property type="entry name" value="HTH-TYPE TRANSCRIPTIONAL REGULATOR RUTR"/>
    <property type="match status" value="1"/>
</dbReference>
<evidence type="ECO:0000313" key="7">
    <source>
        <dbReference type="Proteomes" id="UP000179616"/>
    </source>
</evidence>
<dbReference type="PROSITE" id="PS50977">
    <property type="entry name" value="HTH_TETR_2"/>
    <property type="match status" value="1"/>
</dbReference>
<evidence type="ECO:0000256" key="2">
    <source>
        <dbReference type="ARBA" id="ARBA00023125"/>
    </source>
</evidence>
<sequence length="195" mass="21211">MLDTALQIAAEQGVANVTMAAIATRMGVTRPVVYACYNGRSEVLTQLLERETRRALASLRAVLPPPRTGSVEQMFVDGFGALLADVGARPASWQIIAAAQSDPVLAEAISQGRSQIRAQICEVMRPLLQRWQVRDVDFVMPPLVETLLAISEGAIRLMLSPEPRWSATDLADIVGRAAYRALRATPPNLLDGHRV</sequence>
<comment type="caution">
    <text evidence="6">The sequence shown here is derived from an EMBL/GenBank/DDBJ whole genome shotgun (WGS) entry which is preliminary data.</text>
</comment>
<dbReference type="AlphaFoldDB" id="A0A1S1L351"/>
<dbReference type="GeneID" id="57169261"/>
<feature type="domain" description="HTH tetR-type" evidence="5">
    <location>
        <begin position="1"/>
        <end position="55"/>
    </location>
</feature>
<accession>A0A1S1L351</accession>
<proteinExistence type="predicted"/>
<dbReference type="InterPro" id="IPR001647">
    <property type="entry name" value="HTH_TetR"/>
</dbReference>
<evidence type="ECO:0000256" key="3">
    <source>
        <dbReference type="ARBA" id="ARBA00023163"/>
    </source>
</evidence>
<reference evidence="6 7" key="1">
    <citation type="submission" date="2016-10" db="EMBL/GenBank/DDBJ databases">
        <title>Evaluation of Human, Veterinary and Environmental Mycobacterium chelonae Isolates by Core Genome Phylogenomic Analysis, Targeted Gene Comparison, and Anti-microbial Susceptibility Patterns: A Tale of Mistaken Identities.</title>
        <authorList>
            <person name="Fogelson S.B."/>
            <person name="Camus A.C."/>
            <person name="Lorenz W."/>
            <person name="Vasireddy R."/>
            <person name="Vasireddy S."/>
            <person name="Smith T."/>
            <person name="Brown-Elliott B.A."/>
            <person name="Wallace R.J.Jr."/>
            <person name="Hasan N.A."/>
            <person name="Reischl U."/>
            <person name="Sanchez S."/>
        </authorList>
    </citation>
    <scope>NUCLEOTIDE SEQUENCE [LARGE SCALE GENOMIC DNA]</scope>
    <source>
        <strain evidence="6 7">1559</strain>
    </source>
</reference>
<keyword evidence="3" id="KW-0804">Transcription</keyword>
<organism evidence="6 7">
    <name type="scientific">Mycobacteroides franklinii</name>
    <dbReference type="NCBI Taxonomy" id="948102"/>
    <lineage>
        <taxon>Bacteria</taxon>
        <taxon>Bacillati</taxon>
        <taxon>Actinomycetota</taxon>
        <taxon>Actinomycetes</taxon>
        <taxon>Mycobacteriales</taxon>
        <taxon>Mycobacteriaceae</taxon>
        <taxon>Mycobacteroides</taxon>
    </lineage>
</organism>
<dbReference type="Pfam" id="PF00440">
    <property type="entry name" value="TetR_N"/>
    <property type="match status" value="1"/>
</dbReference>
<feature type="DNA-binding region" description="H-T-H motif" evidence="4">
    <location>
        <begin position="18"/>
        <end position="37"/>
    </location>
</feature>
<dbReference type="GO" id="GO:0000976">
    <property type="term" value="F:transcription cis-regulatory region binding"/>
    <property type="evidence" value="ECO:0007669"/>
    <property type="project" value="TreeGrafter"/>
</dbReference>
<keyword evidence="2 4" id="KW-0238">DNA-binding</keyword>
<dbReference type="RefSeq" id="WP_070939596.1">
    <property type="nucleotide sequence ID" value="NZ_MLIK01000024.1"/>
</dbReference>